<evidence type="ECO:0008006" key="5">
    <source>
        <dbReference type="Google" id="ProtNLM"/>
    </source>
</evidence>
<feature type="compositionally biased region" description="Low complexity" evidence="1">
    <location>
        <begin position="103"/>
        <end position="126"/>
    </location>
</feature>
<keyword evidence="2" id="KW-0812">Transmembrane</keyword>
<dbReference type="InParanoid" id="A0A263CY70"/>
<reference evidence="3 4" key="1">
    <citation type="submission" date="2017-07" db="EMBL/GenBank/DDBJ databases">
        <title>Amycolatopsis antarcticus sp. nov., isolated from the surface of an Antarcticus brown macroalga.</title>
        <authorList>
            <person name="Wang J."/>
            <person name="Leiva S."/>
            <person name="Huang J."/>
            <person name="Huang Y."/>
        </authorList>
    </citation>
    <scope>NUCLEOTIDE SEQUENCE [LARGE SCALE GENOMIC DNA]</scope>
    <source>
        <strain evidence="3 4">AU-G6</strain>
    </source>
</reference>
<feature type="compositionally biased region" description="Polar residues" evidence="1">
    <location>
        <begin position="127"/>
        <end position="138"/>
    </location>
</feature>
<feature type="compositionally biased region" description="Low complexity" evidence="1">
    <location>
        <begin position="284"/>
        <end position="311"/>
    </location>
</feature>
<keyword evidence="2" id="KW-1133">Transmembrane helix</keyword>
<feature type="compositionally biased region" description="Basic and acidic residues" evidence="1">
    <location>
        <begin position="29"/>
        <end position="41"/>
    </location>
</feature>
<feature type="compositionally biased region" description="Low complexity" evidence="1">
    <location>
        <begin position="144"/>
        <end position="158"/>
    </location>
</feature>
<evidence type="ECO:0000256" key="2">
    <source>
        <dbReference type="SAM" id="Phobius"/>
    </source>
</evidence>
<dbReference type="PRINTS" id="PR01217">
    <property type="entry name" value="PRICHEXTENSN"/>
</dbReference>
<keyword evidence="4" id="KW-1185">Reference proteome</keyword>
<evidence type="ECO:0000256" key="1">
    <source>
        <dbReference type="SAM" id="MobiDB-lite"/>
    </source>
</evidence>
<name>A0A263CY70_9PSEU</name>
<comment type="caution">
    <text evidence="3">The sequence shown here is derived from an EMBL/GenBank/DDBJ whole genome shotgun (WGS) entry which is preliminary data.</text>
</comment>
<feature type="region of interest" description="Disordered" evidence="1">
    <location>
        <begin position="24"/>
        <end position="346"/>
    </location>
</feature>
<evidence type="ECO:0000313" key="4">
    <source>
        <dbReference type="Proteomes" id="UP000242444"/>
    </source>
</evidence>
<dbReference type="AlphaFoldDB" id="A0A263CY70"/>
<feature type="transmembrane region" description="Helical" evidence="2">
    <location>
        <begin position="353"/>
        <end position="374"/>
    </location>
</feature>
<dbReference type="Proteomes" id="UP000242444">
    <property type="component" value="Unassembled WGS sequence"/>
</dbReference>
<gene>
    <name evidence="3" type="ORF">CFN78_27320</name>
</gene>
<dbReference type="EMBL" id="NKYE01000026">
    <property type="protein sequence ID" value="OZM70045.1"/>
    <property type="molecule type" value="Genomic_DNA"/>
</dbReference>
<feature type="compositionally biased region" description="Pro residues" evidence="1">
    <location>
        <begin position="318"/>
        <end position="337"/>
    </location>
</feature>
<feature type="compositionally biased region" description="Polar residues" evidence="1">
    <location>
        <begin position="193"/>
        <end position="212"/>
    </location>
</feature>
<sequence length="551" mass="58021">MATTTTGVHQMAWQEDLQQLDADLAAGHIDQREHRRKRDDLLAEASGGTGASPVASPRWQSTNPGRDDPPGQPPEAQATEPRPTAPPEAAPGEKAPNTTGQATPTPSQPRQSQQQQTPPSRPHQPQAPQVTEPHTAQTVPPVHAQQTRPQPTANQQPTTPAPLPGPQPQVTQPVRRPEQQTQPVSQPVREPDQQQAPSGQVTQQQPLPSQAPYQPAAYLPGPHEQLTTPVRTPPPTLRPPVADLLGTARPTSAPSPADANRTEALPYPAARPAGSTAQYPFPPSAQQQANPAPARQVAPPPAQQQAPPHARQQMERPPAIPPAMPPQEPPQEPPAPGGEPEVPAQQTKRRPSWIFVSLALFVVLTLIIGGAWWLSRGEQQPAAQPPPSSQAPPPEELTLEEQLPALPGTPAADSSTMSVAKGAELGLYSPEAGQMFTANGATEVIYRGSSEGPEGYLVLVLPTTDARTAETVVGYLAETAVASGLTSVPVAGGNGVTGRNDAGQLSGYWYASAEKVVTVWVSQPLDADAGALAPRLERTVGSLGQVLPATR</sequence>
<evidence type="ECO:0000313" key="3">
    <source>
        <dbReference type="EMBL" id="OZM70045.1"/>
    </source>
</evidence>
<keyword evidence="2" id="KW-0472">Membrane</keyword>
<accession>A0A263CY70</accession>
<organism evidence="3 4">
    <name type="scientific">Amycolatopsis antarctica</name>
    <dbReference type="NCBI Taxonomy" id="1854586"/>
    <lineage>
        <taxon>Bacteria</taxon>
        <taxon>Bacillati</taxon>
        <taxon>Actinomycetota</taxon>
        <taxon>Actinomycetes</taxon>
        <taxon>Pseudonocardiales</taxon>
        <taxon>Pseudonocardiaceae</taxon>
        <taxon>Amycolatopsis</taxon>
    </lineage>
</organism>
<proteinExistence type="predicted"/>
<protein>
    <recommendedName>
        <fullName evidence="5">Flagellar basal body-associated protein FliL</fullName>
    </recommendedName>
</protein>